<feature type="region of interest" description="Disordered" evidence="5">
    <location>
        <begin position="1"/>
        <end position="180"/>
    </location>
</feature>
<gene>
    <name evidence="7" type="ORF">PDIGIT_LOCUS13014</name>
</gene>
<proteinExistence type="predicted"/>
<evidence type="ECO:0000256" key="1">
    <source>
        <dbReference type="ARBA" id="ARBA00022723"/>
    </source>
</evidence>
<dbReference type="InterPro" id="IPR043145">
    <property type="entry name" value="Znf_ZZ_sf"/>
</dbReference>
<feature type="compositionally biased region" description="Low complexity" evidence="5">
    <location>
        <begin position="10"/>
        <end position="32"/>
    </location>
</feature>
<reference evidence="7" key="1">
    <citation type="submission" date="2023-01" db="EMBL/GenBank/DDBJ databases">
        <authorList>
            <person name="Van Ghelder C."/>
            <person name="Rancurel C."/>
        </authorList>
    </citation>
    <scope>NUCLEOTIDE SEQUENCE</scope>
    <source>
        <strain evidence="7">CNCM I-4278</strain>
    </source>
</reference>
<feature type="domain" description="ZZ-type" evidence="6">
    <location>
        <begin position="454"/>
        <end position="518"/>
    </location>
</feature>
<keyword evidence="3" id="KW-0862">Zinc</keyword>
<comment type="caution">
    <text evidence="7">The sequence shown here is derived from an EMBL/GenBank/DDBJ whole genome shotgun (WGS) entry which is preliminary data.</text>
</comment>
<evidence type="ECO:0000256" key="2">
    <source>
        <dbReference type="ARBA" id="ARBA00022771"/>
    </source>
</evidence>
<dbReference type="SUPFAM" id="SSF57850">
    <property type="entry name" value="RING/U-box"/>
    <property type="match status" value="1"/>
</dbReference>
<evidence type="ECO:0000256" key="4">
    <source>
        <dbReference type="PROSITE-ProRule" id="PRU00228"/>
    </source>
</evidence>
<dbReference type="Proteomes" id="UP001152607">
    <property type="component" value="Unassembled WGS sequence"/>
</dbReference>
<dbReference type="EMBL" id="CAOQHR010000009">
    <property type="protein sequence ID" value="CAI6339850.1"/>
    <property type="molecule type" value="Genomic_DNA"/>
</dbReference>
<evidence type="ECO:0000256" key="3">
    <source>
        <dbReference type="ARBA" id="ARBA00022833"/>
    </source>
</evidence>
<keyword evidence="1" id="KW-0479">Metal-binding</keyword>
<evidence type="ECO:0000256" key="5">
    <source>
        <dbReference type="SAM" id="MobiDB-lite"/>
    </source>
</evidence>
<dbReference type="AlphaFoldDB" id="A0A9W4UPR3"/>
<dbReference type="InterPro" id="IPR000433">
    <property type="entry name" value="Znf_ZZ"/>
</dbReference>
<feature type="region of interest" description="Disordered" evidence="5">
    <location>
        <begin position="217"/>
        <end position="244"/>
    </location>
</feature>
<sequence>MTSPHTQTTMQHPDYDYMQQQQQQPDYIQPHYAAPSSPPTFIAELPAPPPPAPHTTTSPQQLNQDELLAHKLQQLEVEDARRSSMSLRGSWEGQRRSLGAATSQLDLRGGAAGGAGRGRLHSKSVSELRGPANISTSLSPRGSSIGNTPSTTNQQARPHSQSLSSTMPAYSPDSFSRPIGIETSDLPEVVVEDSSATWAPELSQLPEVVVGPHVVTGSGEVHKLPSPTTSPRPTPPKTPDNPSSISRYLEEHLQVPYPPQWALQPPVATFYGVTIRAPKSDSWLDTPQSQQWRTTRITRKPGKNVPPAFEFTFKSKGGTFRDPQYTWTMSHSTLTNKNKTHPYQLQPEWRYHLRMEPDHKIRKSEHVYPARSTAGFITTYVHATNYDSLRFVGPGGLLYKWVSHAPVTGLNGSRHDALRHALFVSHDGTSDPLYGHLVADHAYWDGFIDTTSPHPNTVCTSCSTAPITGLRYKCRTCLDDHNVCDPCRASKRSIKNTCVFTLVNLPDETLHIRSPRIDPALVVATLQVLKDWEFHTLRWERMASPRLFADSEALARKGALGRIRHWRREDLDRKGRWAEVGEVFGTVVKAREVEDGFGVDDVVAGGKEGKGVGKIVKDREGRGSLGSVGG</sequence>
<dbReference type="PROSITE" id="PS50135">
    <property type="entry name" value="ZF_ZZ_2"/>
    <property type="match status" value="1"/>
</dbReference>
<keyword evidence="2 4" id="KW-0863">Zinc-finger</keyword>
<organism evidence="7 8">
    <name type="scientific">Periconia digitata</name>
    <dbReference type="NCBI Taxonomy" id="1303443"/>
    <lineage>
        <taxon>Eukaryota</taxon>
        <taxon>Fungi</taxon>
        <taxon>Dikarya</taxon>
        <taxon>Ascomycota</taxon>
        <taxon>Pezizomycotina</taxon>
        <taxon>Dothideomycetes</taxon>
        <taxon>Pleosporomycetidae</taxon>
        <taxon>Pleosporales</taxon>
        <taxon>Massarineae</taxon>
        <taxon>Periconiaceae</taxon>
        <taxon>Periconia</taxon>
    </lineage>
</organism>
<dbReference type="GO" id="GO:0008270">
    <property type="term" value="F:zinc ion binding"/>
    <property type="evidence" value="ECO:0007669"/>
    <property type="project" value="UniProtKB-KW"/>
</dbReference>
<keyword evidence="8" id="KW-1185">Reference proteome</keyword>
<name>A0A9W4UPR3_9PLEO</name>
<feature type="compositionally biased region" description="Polar residues" evidence="5">
    <location>
        <begin position="133"/>
        <end position="168"/>
    </location>
</feature>
<dbReference type="SMART" id="SM00291">
    <property type="entry name" value="ZnF_ZZ"/>
    <property type="match status" value="1"/>
</dbReference>
<dbReference type="Gene3D" id="3.30.60.90">
    <property type="match status" value="1"/>
</dbReference>
<evidence type="ECO:0000313" key="7">
    <source>
        <dbReference type="EMBL" id="CAI6339850.1"/>
    </source>
</evidence>
<feature type="compositionally biased region" description="Pro residues" evidence="5">
    <location>
        <begin position="228"/>
        <end position="239"/>
    </location>
</feature>
<accession>A0A9W4UPR3</accession>
<evidence type="ECO:0000313" key="8">
    <source>
        <dbReference type="Proteomes" id="UP001152607"/>
    </source>
</evidence>
<protein>
    <recommendedName>
        <fullName evidence="6">ZZ-type domain-containing protein</fullName>
    </recommendedName>
</protein>
<evidence type="ECO:0000259" key="6">
    <source>
        <dbReference type="PROSITE" id="PS50135"/>
    </source>
</evidence>
<dbReference type="OrthoDB" id="661148at2759"/>